<dbReference type="GO" id="GO:0005634">
    <property type="term" value="C:nucleus"/>
    <property type="evidence" value="ECO:0007669"/>
    <property type="project" value="InterPro"/>
</dbReference>
<keyword evidence="1" id="KW-0694">RNA-binding</keyword>
<feature type="region of interest" description="Disordered" evidence="2">
    <location>
        <begin position="334"/>
        <end position="396"/>
    </location>
</feature>
<keyword evidence="5" id="KW-1185">Reference proteome</keyword>
<feature type="region of interest" description="Disordered" evidence="2">
    <location>
        <begin position="92"/>
        <end position="123"/>
    </location>
</feature>
<sequence>MPDETRPRSRFDRGSPPPRSRFDRRTRSRSPAPRHSESRRTRSPIAREASDSPSTVDGNKPNPVDAAAAAKAAAAAAAARINAQIAAKRNATEVNVHPVHSAEPTPPAVRPAPNTDPGTAKMGEAYQQDGDFIQDIEINDLRNRYTLTKGSVQKKIKDETGADVTTRGEYYPDTSLATAANPPLYLRVTSTSKEGLKAAVDQIQGLMQQDLPNLVDERRFRRTREPENVERDEYGRRKWPEEKIPVDLEPINGFNLRAQVVGRGGDNVKYIQQETGCKVQIKGRGSGFVEPQSGQESDEPMYLHIAGPRPEGVEKAKALCEELLENVKNDYQAFKERPPQQRFGNDGYSNGRSNSGYGDRPHRDRNQSYGHGGSYGGGHGGYGGAQDAQSPVGGMASNAQAANASGYDANQWASYYAGQQAQAQGGVDPYAQYGGVENYMAWANYYSMAQQSQQTQQHSPAPGTASAAPPPPPPSEPAPGTGYVPPPPPPPPPAGGPPGSFNAVPPPPGM</sequence>
<feature type="compositionally biased region" description="Gly residues" evidence="2">
    <location>
        <begin position="370"/>
        <end position="384"/>
    </location>
</feature>
<feature type="compositionally biased region" description="Pro residues" evidence="2">
    <location>
        <begin position="468"/>
        <end position="477"/>
    </location>
</feature>
<dbReference type="InterPro" id="IPR047889">
    <property type="entry name" value="KHDC4_KH-I_second"/>
</dbReference>
<dbReference type="SUPFAM" id="SSF54791">
    <property type="entry name" value="Eukaryotic type KH-domain (KH-domain type I)"/>
    <property type="match status" value="2"/>
</dbReference>
<dbReference type="AlphaFoldDB" id="A0A9P9ILY9"/>
<dbReference type="Gene3D" id="3.30.1370.10">
    <property type="entry name" value="K Homology domain, type 1"/>
    <property type="match status" value="2"/>
</dbReference>
<dbReference type="InterPro" id="IPR036612">
    <property type="entry name" value="KH_dom_type_1_sf"/>
</dbReference>
<feature type="compositionally biased region" description="Pro residues" evidence="2">
    <location>
        <begin position="484"/>
        <end position="496"/>
    </location>
</feature>
<gene>
    <name evidence="4" type="ORF">B0J11DRAFT_303480</name>
</gene>
<comment type="caution">
    <text evidence="4">The sequence shown here is derived from an EMBL/GenBank/DDBJ whole genome shotgun (WGS) entry which is preliminary data.</text>
</comment>
<dbReference type="PROSITE" id="PS50084">
    <property type="entry name" value="KH_TYPE_1"/>
    <property type="match status" value="1"/>
</dbReference>
<accession>A0A9P9ILY9</accession>
<dbReference type="EMBL" id="JAGMWT010000007">
    <property type="protein sequence ID" value="KAH7125342.1"/>
    <property type="molecule type" value="Genomic_DNA"/>
</dbReference>
<dbReference type="GO" id="GO:0003723">
    <property type="term" value="F:RNA binding"/>
    <property type="evidence" value="ECO:0007669"/>
    <property type="project" value="UniProtKB-UniRule"/>
</dbReference>
<organism evidence="4 5">
    <name type="scientific">Dendryphion nanum</name>
    <dbReference type="NCBI Taxonomy" id="256645"/>
    <lineage>
        <taxon>Eukaryota</taxon>
        <taxon>Fungi</taxon>
        <taxon>Dikarya</taxon>
        <taxon>Ascomycota</taxon>
        <taxon>Pezizomycotina</taxon>
        <taxon>Dothideomycetes</taxon>
        <taxon>Pleosporomycetidae</taxon>
        <taxon>Pleosporales</taxon>
        <taxon>Torulaceae</taxon>
        <taxon>Dendryphion</taxon>
    </lineage>
</organism>
<evidence type="ECO:0000256" key="2">
    <source>
        <dbReference type="SAM" id="MobiDB-lite"/>
    </source>
</evidence>
<evidence type="ECO:0000256" key="1">
    <source>
        <dbReference type="PROSITE-ProRule" id="PRU00117"/>
    </source>
</evidence>
<dbReference type="CDD" id="cd22386">
    <property type="entry name" value="KH-I_KHDC4_rpt2"/>
    <property type="match status" value="1"/>
</dbReference>
<proteinExistence type="predicted"/>
<feature type="region of interest" description="Disordered" evidence="2">
    <location>
        <begin position="1"/>
        <end position="64"/>
    </location>
</feature>
<feature type="compositionally biased region" description="Basic and acidic residues" evidence="2">
    <location>
        <begin position="1"/>
        <end position="13"/>
    </location>
</feature>
<evidence type="ECO:0000259" key="3">
    <source>
        <dbReference type="SMART" id="SM00322"/>
    </source>
</evidence>
<dbReference type="OrthoDB" id="397265at2759"/>
<feature type="compositionally biased region" description="Low complexity" evidence="2">
    <location>
        <begin position="451"/>
        <end position="467"/>
    </location>
</feature>
<dbReference type="InterPro" id="IPR055256">
    <property type="entry name" value="KH_1_KHDC4/BBP-like"/>
</dbReference>
<dbReference type="Proteomes" id="UP000700596">
    <property type="component" value="Unassembled WGS sequence"/>
</dbReference>
<dbReference type="Pfam" id="PF23469">
    <property type="entry name" value="KH_12"/>
    <property type="match status" value="1"/>
</dbReference>
<feature type="domain" description="K Homology" evidence="3">
    <location>
        <begin position="238"/>
        <end position="325"/>
    </location>
</feature>
<dbReference type="FunFam" id="3.30.1370.10:FF:000051">
    <property type="entry name" value="Putative kh domain-containing protein"/>
    <property type="match status" value="1"/>
</dbReference>
<dbReference type="InterPro" id="IPR047890">
    <property type="entry name" value="KHDC4_KH-I_first"/>
</dbReference>
<dbReference type="InterPro" id="IPR031121">
    <property type="entry name" value="RIK/BLOM7"/>
</dbReference>
<evidence type="ECO:0000313" key="4">
    <source>
        <dbReference type="EMBL" id="KAH7125342.1"/>
    </source>
</evidence>
<dbReference type="PANTHER" id="PTHR15744">
    <property type="entry name" value="BLOM7"/>
    <property type="match status" value="1"/>
</dbReference>
<dbReference type="PANTHER" id="PTHR15744:SF0">
    <property type="entry name" value="KH HOMOLOGY DOMAIN-CONTAINING PROTEIN 4"/>
    <property type="match status" value="1"/>
</dbReference>
<dbReference type="SMART" id="SM00322">
    <property type="entry name" value="KH"/>
    <property type="match status" value="1"/>
</dbReference>
<protein>
    <recommendedName>
        <fullName evidence="3">K Homology domain-containing protein</fullName>
    </recommendedName>
</protein>
<feature type="region of interest" description="Disordered" evidence="2">
    <location>
        <begin position="451"/>
        <end position="510"/>
    </location>
</feature>
<feature type="compositionally biased region" description="Low complexity" evidence="2">
    <location>
        <begin position="344"/>
        <end position="358"/>
    </location>
</feature>
<evidence type="ECO:0000313" key="5">
    <source>
        <dbReference type="Proteomes" id="UP000700596"/>
    </source>
</evidence>
<dbReference type="Pfam" id="PF22675">
    <property type="entry name" value="KH-I_KHDC4-BBP"/>
    <property type="match status" value="1"/>
</dbReference>
<dbReference type="CDD" id="cd22385">
    <property type="entry name" value="KH-I_KHDC4_rpt1"/>
    <property type="match status" value="1"/>
</dbReference>
<reference evidence="4" key="1">
    <citation type="journal article" date="2021" name="Nat. Commun.">
        <title>Genetic determinants of endophytism in the Arabidopsis root mycobiome.</title>
        <authorList>
            <person name="Mesny F."/>
            <person name="Miyauchi S."/>
            <person name="Thiergart T."/>
            <person name="Pickel B."/>
            <person name="Atanasova L."/>
            <person name="Karlsson M."/>
            <person name="Huettel B."/>
            <person name="Barry K.W."/>
            <person name="Haridas S."/>
            <person name="Chen C."/>
            <person name="Bauer D."/>
            <person name="Andreopoulos W."/>
            <person name="Pangilinan J."/>
            <person name="LaButti K."/>
            <person name="Riley R."/>
            <person name="Lipzen A."/>
            <person name="Clum A."/>
            <person name="Drula E."/>
            <person name="Henrissat B."/>
            <person name="Kohler A."/>
            <person name="Grigoriev I.V."/>
            <person name="Martin F.M."/>
            <person name="Hacquard S."/>
        </authorList>
    </citation>
    <scope>NUCLEOTIDE SEQUENCE</scope>
    <source>
        <strain evidence="4">MPI-CAGE-CH-0243</strain>
    </source>
</reference>
<dbReference type="InterPro" id="IPR056149">
    <property type="entry name" value="PRP5/DDX46/KHDC4_KH"/>
</dbReference>
<dbReference type="InterPro" id="IPR004087">
    <property type="entry name" value="KH_dom"/>
</dbReference>
<name>A0A9P9ILY9_9PLEO</name>
<dbReference type="FunFam" id="3.30.1370.10:FF:000037">
    <property type="entry name" value="KH domain protein"/>
    <property type="match status" value="1"/>
</dbReference>